<evidence type="ECO:0000256" key="1">
    <source>
        <dbReference type="ARBA" id="ARBA00022801"/>
    </source>
</evidence>
<comment type="caution">
    <text evidence="3">The sequence shown here is derived from an EMBL/GenBank/DDBJ whole genome shotgun (WGS) entry which is preliminary data.</text>
</comment>
<name>A0A507R0H7_MONPU</name>
<evidence type="ECO:0000313" key="3">
    <source>
        <dbReference type="EMBL" id="TQB73916.1"/>
    </source>
</evidence>
<dbReference type="InterPro" id="IPR013094">
    <property type="entry name" value="AB_hydrolase_3"/>
</dbReference>
<dbReference type="SUPFAM" id="SSF53474">
    <property type="entry name" value="alpha/beta-Hydrolases"/>
    <property type="match status" value="1"/>
</dbReference>
<dbReference type="InterPro" id="IPR050300">
    <property type="entry name" value="GDXG_lipolytic_enzyme"/>
</dbReference>
<gene>
    <name evidence="3" type="ORF">MPDQ_005395</name>
</gene>
<dbReference type="OrthoDB" id="19653at2759"/>
<organism evidence="3 4">
    <name type="scientific">Monascus purpureus</name>
    <name type="common">Red mold</name>
    <name type="synonym">Monascus anka</name>
    <dbReference type="NCBI Taxonomy" id="5098"/>
    <lineage>
        <taxon>Eukaryota</taxon>
        <taxon>Fungi</taxon>
        <taxon>Dikarya</taxon>
        <taxon>Ascomycota</taxon>
        <taxon>Pezizomycotina</taxon>
        <taxon>Eurotiomycetes</taxon>
        <taxon>Eurotiomycetidae</taxon>
        <taxon>Eurotiales</taxon>
        <taxon>Aspergillaceae</taxon>
        <taxon>Monascus</taxon>
    </lineage>
</organism>
<feature type="domain" description="Alpha/beta hydrolase fold-3" evidence="2">
    <location>
        <begin position="48"/>
        <end position="168"/>
    </location>
</feature>
<evidence type="ECO:0000313" key="4">
    <source>
        <dbReference type="Proteomes" id="UP000319663"/>
    </source>
</evidence>
<dbReference type="PANTHER" id="PTHR48081">
    <property type="entry name" value="AB HYDROLASE SUPERFAMILY PROTEIN C4A8.06C"/>
    <property type="match status" value="1"/>
</dbReference>
<dbReference type="InterPro" id="IPR029058">
    <property type="entry name" value="AB_hydrolase_fold"/>
</dbReference>
<dbReference type="Pfam" id="PF07859">
    <property type="entry name" value="Abhydrolase_3"/>
    <property type="match status" value="1"/>
</dbReference>
<reference evidence="3 4" key="1">
    <citation type="submission" date="2019-06" db="EMBL/GenBank/DDBJ databases">
        <title>Wine fermentation using esterase from Monascus purpureus.</title>
        <authorList>
            <person name="Geng C."/>
            <person name="Zhang Y."/>
        </authorList>
    </citation>
    <scope>NUCLEOTIDE SEQUENCE [LARGE SCALE GENOMIC DNA]</scope>
    <source>
        <strain evidence="3">HQ1</strain>
    </source>
</reference>
<keyword evidence="4" id="KW-1185">Reference proteome</keyword>
<sequence length="330" mass="36214">MTVTSNSETGKLTGFDVVQSNYKTVDDHGIRADFLIPKVLPKGKRPVIVFFHGGCLITGDSLFLNWFPQWVFDLSQKHGAVIVSPNHRLLPEATSLEIIEDVEDFWSWLHSTAVMKLMSSHSNPTELDLTRVITSGASAGGLLSICLALLYPDSIRSATASYPTVDMASYDVPRAIPAFNPPGFIPESVAKLIEDKTQPGVVISSDLPLSRVALAMASIEQGKLTEMYERGTEHLPRREVRYPLERLDSPDAKIPRGGIAILHGRQDTLVPVEHSEKFVAKVRKAMKGKAGGDKVFLVVRDGGHGFDNATKLDEEWLSDLLKGAVGTWLE</sequence>
<dbReference type="PANTHER" id="PTHR48081:SF3">
    <property type="entry name" value="ALPHA_BETA HYDROLASE FOLD-3 DOMAIN-CONTAINING PROTEIN"/>
    <property type="match status" value="1"/>
</dbReference>
<dbReference type="GO" id="GO:0016787">
    <property type="term" value="F:hydrolase activity"/>
    <property type="evidence" value="ECO:0007669"/>
    <property type="project" value="UniProtKB-KW"/>
</dbReference>
<dbReference type="Gene3D" id="3.40.50.1820">
    <property type="entry name" value="alpha/beta hydrolase"/>
    <property type="match status" value="1"/>
</dbReference>
<dbReference type="AlphaFoldDB" id="A0A507R0H7"/>
<dbReference type="STRING" id="5098.A0A507R0H7"/>
<evidence type="ECO:0000259" key="2">
    <source>
        <dbReference type="Pfam" id="PF07859"/>
    </source>
</evidence>
<accession>A0A507R0H7</accession>
<dbReference type="Proteomes" id="UP000319663">
    <property type="component" value="Unassembled WGS sequence"/>
</dbReference>
<dbReference type="EMBL" id="VIFY01000038">
    <property type="protein sequence ID" value="TQB73916.1"/>
    <property type="molecule type" value="Genomic_DNA"/>
</dbReference>
<keyword evidence="1" id="KW-0378">Hydrolase</keyword>
<proteinExistence type="predicted"/>
<protein>
    <recommendedName>
        <fullName evidence="2">Alpha/beta hydrolase fold-3 domain-containing protein</fullName>
    </recommendedName>
</protein>